<dbReference type="SMART" id="SM00283">
    <property type="entry name" value="MA"/>
    <property type="match status" value="1"/>
</dbReference>
<dbReference type="PROSITE" id="PS50885">
    <property type="entry name" value="HAMP"/>
    <property type="match status" value="1"/>
</dbReference>
<dbReference type="GO" id="GO:0016020">
    <property type="term" value="C:membrane"/>
    <property type="evidence" value="ECO:0007669"/>
    <property type="project" value="InterPro"/>
</dbReference>
<dbReference type="Proteomes" id="UP000292445">
    <property type="component" value="Unassembled WGS sequence"/>
</dbReference>
<dbReference type="PROSITE" id="PS50111">
    <property type="entry name" value="CHEMOTAXIS_TRANSDUC_2"/>
    <property type="match status" value="1"/>
</dbReference>
<dbReference type="Gene3D" id="1.10.287.950">
    <property type="entry name" value="Methyl-accepting chemotaxis protein"/>
    <property type="match status" value="1"/>
</dbReference>
<dbReference type="EMBL" id="SGXC01000002">
    <property type="protein sequence ID" value="RZS81531.1"/>
    <property type="molecule type" value="Genomic_DNA"/>
</dbReference>
<evidence type="ECO:0000313" key="8">
    <source>
        <dbReference type="Proteomes" id="UP000292445"/>
    </source>
</evidence>
<keyword evidence="4" id="KW-0812">Transmembrane</keyword>
<dbReference type="SMART" id="SM00304">
    <property type="entry name" value="HAMP"/>
    <property type="match status" value="1"/>
</dbReference>
<dbReference type="SUPFAM" id="SSF58104">
    <property type="entry name" value="Methyl-accepting chemotaxis protein (MCP) signaling domain"/>
    <property type="match status" value="1"/>
</dbReference>
<keyword evidence="4" id="KW-0472">Membrane</keyword>
<dbReference type="GO" id="GO:0007165">
    <property type="term" value="P:signal transduction"/>
    <property type="evidence" value="ECO:0007669"/>
    <property type="project" value="UniProtKB-KW"/>
</dbReference>
<evidence type="ECO:0000259" key="5">
    <source>
        <dbReference type="PROSITE" id="PS50111"/>
    </source>
</evidence>
<dbReference type="PROSITE" id="PS51257">
    <property type="entry name" value="PROKAR_LIPOPROTEIN"/>
    <property type="match status" value="1"/>
</dbReference>
<evidence type="ECO:0000256" key="2">
    <source>
        <dbReference type="ARBA" id="ARBA00029447"/>
    </source>
</evidence>
<reference evidence="7 8" key="1">
    <citation type="submission" date="2019-02" db="EMBL/GenBank/DDBJ databases">
        <title>Genomic Encyclopedia of Type Strains, Phase IV (KMG-IV): sequencing the most valuable type-strain genomes for metagenomic binning, comparative biology and taxonomic classification.</title>
        <authorList>
            <person name="Goeker M."/>
        </authorList>
    </citation>
    <scope>NUCLEOTIDE SEQUENCE [LARGE SCALE GENOMIC DNA]</scope>
    <source>
        <strain evidence="7 8">K24</strain>
    </source>
</reference>
<keyword evidence="1 3" id="KW-0807">Transducer</keyword>
<feature type="transmembrane region" description="Helical" evidence="4">
    <location>
        <begin position="198"/>
        <end position="219"/>
    </location>
</feature>
<organism evidence="7 8">
    <name type="scientific">Pigmentiphaga kullae</name>
    <dbReference type="NCBI Taxonomy" id="151784"/>
    <lineage>
        <taxon>Bacteria</taxon>
        <taxon>Pseudomonadati</taxon>
        <taxon>Pseudomonadota</taxon>
        <taxon>Betaproteobacteria</taxon>
        <taxon>Burkholderiales</taxon>
        <taxon>Alcaligenaceae</taxon>
        <taxon>Pigmentiphaga</taxon>
    </lineage>
</organism>
<dbReference type="InterPro" id="IPR004089">
    <property type="entry name" value="MCPsignal_dom"/>
</dbReference>
<dbReference type="PANTHER" id="PTHR32089:SF112">
    <property type="entry name" value="LYSOZYME-LIKE PROTEIN-RELATED"/>
    <property type="match status" value="1"/>
</dbReference>
<evidence type="ECO:0000259" key="6">
    <source>
        <dbReference type="PROSITE" id="PS50885"/>
    </source>
</evidence>
<dbReference type="InterPro" id="IPR003660">
    <property type="entry name" value="HAMP_dom"/>
</dbReference>
<keyword evidence="8" id="KW-1185">Reference proteome</keyword>
<evidence type="ECO:0000313" key="7">
    <source>
        <dbReference type="EMBL" id="RZS81531.1"/>
    </source>
</evidence>
<comment type="similarity">
    <text evidence="2">Belongs to the methyl-accepting chemotaxis (MCP) protein family.</text>
</comment>
<dbReference type="PRINTS" id="PR00260">
    <property type="entry name" value="CHEMTRNSDUCR"/>
</dbReference>
<dbReference type="Pfam" id="PF00015">
    <property type="entry name" value="MCPsignal"/>
    <property type="match status" value="1"/>
</dbReference>
<evidence type="ECO:0000256" key="3">
    <source>
        <dbReference type="PROSITE-ProRule" id="PRU00284"/>
    </source>
</evidence>
<dbReference type="OrthoDB" id="9806477at2"/>
<dbReference type="RefSeq" id="WP_130359382.1">
    <property type="nucleotide sequence ID" value="NZ_SGXC01000002.1"/>
</dbReference>
<protein>
    <submittedName>
        <fullName evidence="7">Methyl-accepting chemotaxis protein</fullName>
    </submittedName>
</protein>
<proteinExistence type="inferred from homology"/>
<dbReference type="GO" id="GO:0006935">
    <property type="term" value="P:chemotaxis"/>
    <property type="evidence" value="ECO:0007669"/>
    <property type="project" value="InterPro"/>
</dbReference>
<dbReference type="GO" id="GO:0004888">
    <property type="term" value="F:transmembrane signaling receptor activity"/>
    <property type="evidence" value="ECO:0007669"/>
    <property type="project" value="InterPro"/>
</dbReference>
<dbReference type="InterPro" id="IPR004090">
    <property type="entry name" value="Chemotax_Me-accpt_rcpt"/>
</dbReference>
<dbReference type="PANTHER" id="PTHR32089">
    <property type="entry name" value="METHYL-ACCEPTING CHEMOTAXIS PROTEIN MCPB"/>
    <property type="match status" value="1"/>
</dbReference>
<sequence>MKIRSKLFALGTAGIVAIAVVAGCAVAGLLRLSAAVDDYAQRRVPALVALGALREGQVQIARHSLEPLQWADEYSIEARNEWERMLQSKGRTWAAMEAARAALSNAPATDGESEALRSFDTAFHAWAEKEKPLTDLLKQLVEVDSEERQRFLLLKYLAAYSAQESYYVQAQQAMQALAEAGAQAAAERAAALRQASGGLAGLIAGVGLAAILLMLAGAWRVGRAIVGAIDGMRARLASIADELDFRPRADVRGNDEVADMARALDRLVARMRTSLATMQGLSATMNAAGDEVSAGAAEVAGGAARQNDAAGRMAVSMQAVAASMAQVAESVEEAIGLSRDACGLAQRGGELIGTAGGRMDAIAGRMAAASRALDALGRHGESIRHVARLISDIAGQTKLLSLNAAIEAARAGEDGRGFAVVAEQVRTLAEKSAASSSQIGQTVERIADETMAAAELMREVMDAVTVGQASAGEAGRFMGELRAGSEQAARVVAAIGQALREQSSLNDGVARHVGDVAGMAGHYREAAGAMAAQAASLRETVRTVDETVNSFRVS</sequence>
<comment type="caution">
    <text evidence="7">The sequence shown here is derived from an EMBL/GenBank/DDBJ whole genome shotgun (WGS) entry which is preliminary data.</text>
</comment>
<evidence type="ECO:0000256" key="4">
    <source>
        <dbReference type="SAM" id="Phobius"/>
    </source>
</evidence>
<feature type="domain" description="Methyl-accepting transducer" evidence="5">
    <location>
        <begin position="281"/>
        <end position="517"/>
    </location>
</feature>
<evidence type="ECO:0000256" key="1">
    <source>
        <dbReference type="ARBA" id="ARBA00023224"/>
    </source>
</evidence>
<gene>
    <name evidence="7" type="ORF">EV675_4155</name>
</gene>
<name>A0A4Q7NEI2_9BURK</name>
<keyword evidence="4" id="KW-1133">Transmembrane helix</keyword>
<accession>A0A4Q7NEI2</accession>
<feature type="domain" description="HAMP" evidence="6">
    <location>
        <begin position="223"/>
        <end position="276"/>
    </location>
</feature>
<dbReference type="AlphaFoldDB" id="A0A4Q7NEI2"/>